<accession>A0A0G1S6J5</accession>
<comment type="subunit">
    <text evidence="4">Part of the 50S ribosomal subunit.</text>
</comment>
<dbReference type="PIRSF" id="PIRSF002181">
    <property type="entry name" value="Ribosomal_L13"/>
    <property type="match status" value="1"/>
</dbReference>
<dbReference type="NCBIfam" id="TIGR01066">
    <property type="entry name" value="rplM_bact"/>
    <property type="match status" value="1"/>
</dbReference>
<dbReference type="GO" id="GO:0003729">
    <property type="term" value="F:mRNA binding"/>
    <property type="evidence" value="ECO:0007669"/>
    <property type="project" value="TreeGrafter"/>
</dbReference>
<dbReference type="CDD" id="cd00392">
    <property type="entry name" value="Ribosomal_L13"/>
    <property type="match status" value="1"/>
</dbReference>
<protein>
    <recommendedName>
        <fullName evidence="4">Large ribosomal subunit protein uL13</fullName>
    </recommendedName>
</protein>
<keyword evidence="3 4" id="KW-0687">Ribonucleoprotein</keyword>
<evidence type="ECO:0000313" key="6">
    <source>
        <dbReference type="Proteomes" id="UP000034364"/>
    </source>
</evidence>
<reference evidence="5 6" key="1">
    <citation type="journal article" date="2015" name="Nature">
        <title>rRNA introns, odd ribosomes, and small enigmatic genomes across a large radiation of phyla.</title>
        <authorList>
            <person name="Brown C.T."/>
            <person name="Hug L.A."/>
            <person name="Thomas B.C."/>
            <person name="Sharon I."/>
            <person name="Castelle C.J."/>
            <person name="Singh A."/>
            <person name="Wilkins M.J."/>
            <person name="Williams K.H."/>
            <person name="Banfield J.F."/>
        </authorList>
    </citation>
    <scope>NUCLEOTIDE SEQUENCE [LARGE SCALE GENOMIC DNA]</scope>
</reference>
<comment type="similarity">
    <text evidence="1 4">Belongs to the universal ribosomal protein uL13 family.</text>
</comment>
<dbReference type="GO" id="GO:0006412">
    <property type="term" value="P:translation"/>
    <property type="evidence" value="ECO:0007669"/>
    <property type="project" value="UniProtKB-UniRule"/>
</dbReference>
<evidence type="ECO:0000313" key="5">
    <source>
        <dbReference type="EMBL" id="KKU65007.1"/>
    </source>
</evidence>
<keyword evidence="2 4" id="KW-0689">Ribosomal protein</keyword>
<dbReference type="HAMAP" id="MF_01366">
    <property type="entry name" value="Ribosomal_uL13"/>
    <property type="match status" value="1"/>
</dbReference>
<evidence type="ECO:0000256" key="3">
    <source>
        <dbReference type="ARBA" id="ARBA00023274"/>
    </source>
</evidence>
<proteinExistence type="inferred from homology"/>
<gene>
    <name evidence="4" type="primary">rplM</name>
    <name evidence="5" type="ORF">UX87_C0002G0029</name>
</gene>
<dbReference type="EMBL" id="LCNV01000002">
    <property type="protein sequence ID" value="KKU65007.1"/>
    <property type="molecule type" value="Genomic_DNA"/>
</dbReference>
<dbReference type="InterPro" id="IPR036899">
    <property type="entry name" value="Ribosomal_uL13_sf"/>
</dbReference>
<evidence type="ECO:0000256" key="2">
    <source>
        <dbReference type="ARBA" id="ARBA00022980"/>
    </source>
</evidence>
<dbReference type="PANTHER" id="PTHR11545">
    <property type="entry name" value="RIBOSOMAL PROTEIN L13"/>
    <property type="match status" value="1"/>
</dbReference>
<dbReference type="InterPro" id="IPR005823">
    <property type="entry name" value="Ribosomal_uL13_bac-type"/>
</dbReference>
<name>A0A0G1S6J5_9BACT</name>
<dbReference type="GO" id="GO:0022625">
    <property type="term" value="C:cytosolic large ribosomal subunit"/>
    <property type="evidence" value="ECO:0007669"/>
    <property type="project" value="TreeGrafter"/>
</dbReference>
<comment type="caution">
    <text evidence="5">The sequence shown here is derived from an EMBL/GenBank/DDBJ whole genome shotgun (WGS) entry which is preliminary data.</text>
</comment>
<dbReference type="Pfam" id="PF00572">
    <property type="entry name" value="Ribosomal_L13"/>
    <property type="match status" value="1"/>
</dbReference>
<dbReference type="PANTHER" id="PTHR11545:SF2">
    <property type="entry name" value="LARGE RIBOSOMAL SUBUNIT PROTEIN UL13M"/>
    <property type="match status" value="1"/>
</dbReference>
<dbReference type="AlphaFoldDB" id="A0A0G1S6J5"/>
<dbReference type="InterPro" id="IPR005822">
    <property type="entry name" value="Ribosomal_uL13"/>
</dbReference>
<sequence length="144" mass="16342">MEFMKTYSPKVSTIARKWHLFDARNQVLGRLSTQIAKILMGKDRTDFSRHLDMGDHVVIINAAEIVVTGRKEKQKLYHRHSGYPGGMVVTTLSQVRSAHPERILIHAITGMLPDNKLKAKMLTHLHVFAGSDHPYGKQFKNPNS</sequence>
<dbReference type="Proteomes" id="UP000034364">
    <property type="component" value="Unassembled WGS sequence"/>
</dbReference>
<dbReference type="GO" id="GO:0003735">
    <property type="term" value="F:structural constituent of ribosome"/>
    <property type="evidence" value="ECO:0007669"/>
    <property type="project" value="InterPro"/>
</dbReference>
<evidence type="ECO:0000256" key="1">
    <source>
        <dbReference type="ARBA" id="ARBA00006227"/>
    </source>
</evidence>
<dbReference type="SUPFAM" id="SSF52161">
    <property type="entry name" value="Ribosomal protein L13"/>
    <property type="match status" value="1"/>
</dbReference>
<comment type="function">
    <text evidence="4">This protein is one of the early assembly proteins of the 50S ribosomal subunit, although it is not seen to bind rRNA by itself. It is important during the early stages of 50S assembly.</text>
</comment>
<dbReference type="Gene3D" id="3.90.1180.10">
    <property type="entry name" value="Ribosomal protein L13"/>
    <property type="match status" value="1"/>
</dbReference>
<organism evidence="5 6">
    <name type="scientific">Candidatus Amesbacteria bacterium GW2011_GWA1_47_16</name>
    <dbReference type="NCBI Taxonomy" id="1618353"/>
    <lineage>
        <taxon>Bacteria</taxon>
        <taxon>Candidatus Amesiibacteriota</taxon>
    </lineage>
</organism>
<dbReference type="PATRIC" id="fig|1618353.3.peg.85"/>
<evidence type="ECO:0000256" key="4">
    <source>
        <dbReference type="HAMAP-Rule" id="MF_01366"/>
    </source>
</evidence>
<dbReference type="GO" id="GO:0017148">
    <property type="term" value="P:negative regulation of translation"/>
    <property type="evidence" value="ECO:0007669"/>
    <property type="project" value="TreeGrafter"/>
</dbReference>